<feature type="transmembrane region" description="Helical" evidence="7">
    <location>
        <begin position="100"/>
        <end position="120"/>
    </location>
</feature>
<dbReference type="InterPro" id="IPR036922">
    <property type="entry name" value="Rieske_2Fe-2S_sf"/>
</dbReference>
<dbReference type="InterPro" id="IPR019251">
    <property type="entry name" value="DUF2231_TM"/>
</dbReference>
<dbReference type="CDD" id="cd03467">
    <property type="entry name" value="Rieske"/>
    <property type="match status" value="1"/>
</dbReference>
<sequence>METLTPLARTVSALRAALPTTRGPGRVLDALDRWESFEGVDPVTDALKSLVRSLPLGGARDVLHGRWLGHPVHPLMVQLPVGAWLSAAVLDALPGKRRAARALVATGLAGAAPAAVAGWVDWAELRRPQMRAGLLHAVANTTGVVCYAVSLSARCRGRHWRGKAWGYAGLTAVAVGGALGGHLSYRLGAGANHAEEVPDLVGSGWHELGDVADLPVDRPRRGMIGTVPVVMVRTGDGVVHVLAERCSHMAGPLAEGTVEDGCLRCPWHGSTFRLSDGWNVTGPATAPQPVFRTRIVNGRLEARLEPAAARDRAPEEDAEPRSGEAA</sequence>
<evidence type="ECO:0000256" key="7">
    <source>
        <dbReference type="SAM" id="Phobius"/>
    </source>
</evidence>
<evidence type="ECO:0000256" key="3">
    <source>
        <dbReference type="ARBA" id="ARBA00023002"/>
    </source>
</evidence>
<evidence type="ECO:0000259" key="8">
    <source>
        <dbReference type="PROSITE" id="PS51296"/>
    </source>
</evidence>
<keyword evidence="7" id="KW-1133">Transmembrane helix</keyword>
<dbReference type="PROSITE" id="PS51296">
    <property type="entry name" value="RIESKE"/>
    <property type="match status" value="1"/>
</dbReference>
<feature type="domain" description="Rieske" evidence="8">
    <location>
        <begin position="206"/>
        <end position="302"/>
    </location>
</feature>
<dbReference type="Gene3D" id="2.102.10.10">
    <property type="entry name" value="Rieske [2Fe-2S] iron-sulphur domain"/>
    <property type="match status" value="1"/>
</dbReference>
<protein>
    <recommendedName>
        <fullName evidence="8">Rieske domain-containing protein</fullName>
    </recommendedName>
</protein>
<keyword evidence="5" id="KW-0411">Iron-sulfur</keyword>
<feature type="transmembrane region" description="Helical" evidence="7">
    <location>
        <begin position="132"/>
        <end position="153"/>
    </location>
</feature>
<evidence type="ECO:0000256" key="2">
    <source>
        <dbReference type="ARBA" id="ARBA00022723"/>
    </source>
</evidence>
<keyword evidence="1" id="KW-0001">2Fe-2S</keyword>
<dbReference type="InterPro" id="IPR050584">
    <property type="entry name" value="Cholesterol_7-desaturase"/>
</dbReference>
<dbReference type="PANTHER" id="PTHR21266:SF60">
    <property type="entry name" value="3-KETOSTEROID-9-ALPHA-MONOOXYGENASE, OXYGENASE COMPONENT"/>
    <property type="match status" value="1"/>
</dbReference>
<gene>
    <name evidence="9" type="ORF">GCM10022244_32080</name>
</gene>
<keyword evidence="7" id="KW-0472">Membrane</keyword>
<keyword evidence="3" id="KW-0560">Oxidoreductase</keyword>
<dbReference type="SUPFAM" id="SSF50022">
    <property type="entry name" value="ISP domain"/>
    <property type="match status" value="1"/>
</dbReference>
<evidence type="ECO:0000256" key="4">
    <source>
        <dbReference type="ARBA" id="ARBA00023004"/>
    </source>
</evidence>
<evidence type="ECO:0000313" key="9">
    <source>
        <dbReference type="EMBL" id="GAA3920523.1"/>
    </source>
</evidence>
<evidence type="ECO:0000313" key="10">
    <source>
        <dbReference type="Proteomes" id="UP001501000"/>
    </source>
</evidence>
<keyword evidence="4" id="KW-0408">Iron</keyword>
<keyword evidence="2" id="KW-0479">Metal-binding</keyword>
<dbReference type="InterPro" id="IPR017941">
    <property type="entry name" value="Rieske_2Fe-2S"/>
</dbReference>
<evidence type="ECO:0000256" key="1">
    <source>
        <dbReference type="ARBA" id="ARBA00022714"/>
    </source>
</evidence>
<comment type="caution">
    <text evidence="9">The sequence shown here is derived from an EMBL/GenBank/DDBJ whole genome shotgun (WGS) entry which is preliminary data.</text>
</comment>
<evidence type="ECO:0000256" key="6">
    <source>
        <dbReference type="SAM" id="MobiDB-lite"/>
    </source>
</evidence>
<evidence type="ECO:0000256" key="5">
    <source>
        <dbReference type="ARBA" id="ARBA00023014"/>
    </source>
</evidence>
<dbReference type="Pfam" id="PF00355">
    <property type="entry name" value="Rieske"/>
    <property type="match status" value="1"/>
</dbReference>
<dbReference type="Proteomes" id="UP001501000">
    <property type="component" value="Unassembled WGS sequence"/>
</dbReference>
<reference evidence="10" key="1">
    <citation type="journal article" date="2019" name="Int. J. Syst. Evol. Microbiol.">
        <title>The Global Catalogue of Microorganisms (GCM) 10K type strain sequencing project: providing services to taxonomists for standard genome sequencing and annotation.</title>
        <authorList>
            <consortium name="The Broad Institute Genomics Platform"/>
            <consortium name="The Broad Institute Genome Sequencing Center for Infectious Disease"/>
            <person name="Wu L."/>
            <person name="Ma J."/>
        </authorList>
    </citation>
    <scope>NUCLEOTIDE SEQUENCE [LARGE SCALE GENOMIC DNA]</scope>
    <source>
        <strain evidence="10">JCM 16956</strain>
    </source>
</reference>
<feature type="region of interest" description="Disordered" evidence="6">
    <location>
        <begin position="303"/>
        <end position="326"/>
    </location>
</feature>
<proteinExistence type="predicted"/>
<accession>A0ABP7MDN3</accession>
<feature type="transmembrane region" description="Helical" evidence="7">
    <location>
        <begin position="165"/>
        <end position="185"/>
    </location>
</feature>
<keyword evidence="10" id="KW-1185">Reference proteome</keyword>
<dbReference type="EMBL" id="BAABAJ010000008">
    <property type="protein sequence ID" value="GAA3920523.1"/>
    <property type="molecule type" value="Genomic_DNA"/>
</dbReference>
<dbReference type="Pfam" id="PF09990">
    <property type="entry name" value="DUF2231"/>
    <property type="match status" value="1"/>
</dbReference>
<dbReference type="PANTHER" id="PTHR21266">
    <property type="entry name" value="IRON-SULFUR DOMAIN CONTAINING PROTEIN"/>
    <property type="match status" value="1"/>
</dbReference>
<organism evidence="9 10">
    <name type="scientific">Streptomyces gulbargensis</name>
    <dbReference type="NCBI Taxonomy" id="364901"/>
    <lineage>
        <taxon>Bacteria</taxon>
        <taxon>Bacillati</taxon>
        <taxon>Actinomycetota</taxon>
        <taxon>Actinomycetes</taxon>
        <taxon>Kitasatosporales</taxon>
        <taxon>Streptomycetaceae</taxon>
        <taxon>Streptomyces</taxon>
    </lineage>
</organism>
<dbReference type="RefSeq" id="WP_345283056.1">
    <property type="nucleotide sequence ID" value="NZ_BAABAJ010000008.1"/>
</dbReference>
<keyword evidence="7" id="KW-0812">Transmembrane</keyword>
<name>A0ABP7MDN3_9ACTN</name>